<dbReference type="AlphaFoldDB" id="A0A9P6L558"/>
<dbReference type="EMBL" id="WIUZ02000011">
    <property type="protein sequence ID" value="KAF9782763.1"/>
    <property type="molecule type" value="Genomic_DNA"/>
</dbReference>
<organism evidence="3 4">
    <name type="scientific">Thelephora terrestris</name>
    <dbReference type="NCBI Taxonomy" id="56493"/>
    <lineage>
        <taxon>Eukaryota</taxon>
        <taxon>Fungi</taxon>
        <taxon>Dikarya</taxon>
        <taxon>Basidiomycota</taxon>
        <taxon>Agaricomycotina</taxon>
        <taxon>Agaricomycetes</taxon>
        <taxon>Thelephorales</taxon>
        <taxon>Thelephoraceae</taxon>
        <taxon>Thelephora</taxon>
    </lineage>
</organism>
<comment type="caution">
    <text evidence="3">The sequence shown here is derived from an EMBL/GenBank/DDBJ whole genome shotgun (WGS) entry which is preliminary data.</text>
</comment>
<evidence type="ECO:0000259" key="2">
    <source>
        <dbReference type="Pfam" id="PF20152"/>
    </source>
</evidence>
<feature type="transmembrane region" description="Helical" evidence="1">
    <location>
        <begin position="95"/>
        <end position="117"/>
    </location>
</feature>
<evidence type="ECO:0000313" key="4">
    <source>
        <dbReference type="Proteomes" id="UP000736335"/>
    </source>
</evidence>
<keyword evidence="1" id="KW-0812">Transmembrane</keyword>
<dbReference type="OrthoDB" id="2792702at2759"/>
<keyword evidence="4" id="KW-1185">Reference proteome</keyword>
<dbReference type="PANTHER" id="PTHR40465:SF1">
    <property type="entry name" value="DUF6534 DOMAIN-CONTAINING PROTEIN"/>
    <property type="match status" value="1"/>
</dbReference>
<dbReference type="InterPro" id="IPR045339">
    <property type="entry name" value="DUF6534"/>
</dbReference>
<accession>A0A9P6L558</accession>
<gene>
    <name evidence="3" type="ORF">BJ322DRAFT_170236</name>
</gene>
<protein>
    <recommendedName>
        <fullName evidence="2">DUF6534 domain-containing protein</fullName>
    </recommendedName>
</protein>
<evidence type="ECO:0000256" key="1">
    <source>
        <dbReference type="SAM" id="Phobius"/>
    </source>
</evidence>
<evidence type="ECO:0000313" key="3">
    <source>
        <dbReference type="EMBL" id="KAF9782763.1"/>
    </source>
</evidence>
<feature type="transmembrane region" description="Helical" evidence="1">
    <location>
        <begin position="180"/>
        <end position="202"/>
    </location>
</feature>
<keyword evidence="1" id="KW-0472">Membrane</keyword>
<dbReference type="PANTHER" id="PTHR40465">
    <property type="entry name" value="CHROMOSOME 1, WHOLE GENOME SHOTGUN SEQUENCE"/>
    <property type="match status" value="1"/>
</dbReference>
<dbReference type="Proteomes" id="UP000736335">
    <property type="component" value="Unassembled WGS sequence"/>
</dbReference>
<name>A0A9P6L558_9AGAM</name>
<proteinExistence type="predicted"/>
<feature type="transmembrane region" description="Helical" evidence="1">
    <location>
        <begin position="129"/>
        <end position="160"/>
    </location>
</feature>
<keyword evidence="1" id="KW-1133">Transmembrane helix</keyword>
<feature type="transmembrane region" description="Helical" evidence="1">
    <location>
        <begin position="214"/>
        <end position="237"/>
    </location>
</feature>
<reference evidence="3" key="2">
    <citation type="submission" date="2020-11" db="EMBL/GenBank/DDBJ databases">
        <authorList>
            <consortium name="DOE Joint Genome Institute"/>
            <person name="Kuo A."/>
            <person name="Miyauchi S."/>
            <person name="Kiss E."/>
            <person name="Drula E."/>
            <person name="Kohler A."/>
            <person name="Sanchez-Garcia M."/>
            <person name="Andreopoulos B."/>
            <person name="Barry K.W."/>
            <person name="Bonito G."/>
            <person name="Buee M."/>
            <person name="Carver A."/>
            <person name="Chen C."/>
            <person name="Cichocki N."/>
            <person name="Clum A."/>
            <person name="Culley D."/>
            <person name="Crous P.W."/>
            <person name="Fauchery L."/>
            <person name="Girlanda M."/>
            <person name="Hayes R."/>
            <person name="Keri Z."/>
            <person name="Labutti K."/>
            <person name="Lipzen A."/>
            <person name="Lombard V."/>
            <person name="Magnuson J."/>
            <person name="Maillard F."/>
            <person name="Morin E."/>
            <person name="Murat C."/>
            <person name="Nolan M."/>
            <person name="Ohm R."/>
            <person name="Pangilinan J."/>
            <person name="Pereira M."/>
            <person name="Perotto S."/>
            <person name="Peter M."/>
            <person name="Riley R."/>
            <person name="Sitrit Y."/>
            <person name="Stielow B."/>
            <person name="Szollosi G."/>
            <person name="Zifcakova L."/>
            <person name="Stursova M."/>
            <person name="Spatafora J.W."/>
            <person name="Tedersoo L."/>
            <person name="Vaario L.-M."/>
            <person name="Yamada A."/>
            <person name="Yan M."/>
            <person name="Wang P."/>
            <person name="Xu J."/>
            <person name="Bruns T."/>
            <person name="Baldrian P."/>
            <person name="Vilgalys R."/>
            <person name="Henrissat B."/>
            <person name="Grigoriev I.V."/>
            <person name="Hibbett D."/>
            <person name="Nagy L.G."/>
            <person name="Martin F.M."/>
        </authorList>
    </citation>
    <scope>NUCLEOTIDE SEQUENCE</scope>
    <source>
        <strain evidence="3">UH-Tt-Lm1</strain>
    </source>
</reference>
<feature type="transmembrane region" description="Helical" evidence="1">
    <location>
        <begin position="26"/>
        <end position="48"/>
    </location>
</feature>
<reference evidence="3" key="1">
    <citation type="journal article" date="2020" name="Nat. Commun.">
        <title>Large-scale genome sequencing of mycorrhizal fungi provides insights into the early evolution of symbiotic traits.</title>
        <authorList>
            <person name="Miyauchi S."/>
            <person name="Kiss E."/>
            <person name="Kuo A."/>
            <person name="Drula E."/>
            <person name="Kohler A."/>
            <person name="Sanchez-Garcia M."/>
            <person name="Morin E."/>
            <person name="Andreopoulos B."/>
            <person name="Barry K.W."/>
            <person name="Bonito G."/>
            <person name="Buee M."/>
            <person name="Carver A."/>
            <person name="Chen C."/>
            <person name="Cichocki N."/>
            <person name="Clum A."/>
            <person name="Culley D."/>
            <person name="Crous P.W."/>
            <person name="Fauchery L."/>
            <person name="Girlanda M."/>
            <person name="Hayes R.D."/>
            <person name="Keri Z."/>
            <person name="LaButti K."/>
            <person name="Lipzen A."/>
            <person name="Lombard V."/>
            <person name="Magnuson J."/>
            <person name="Maillard F."/>
            <person name="Murat C."/>
            <person name="Nolan M."/>
            <person name="Ohm R.A."/>
            <person name="Pangilinan J."/>
            <person name="Pereira M.F."/>
            <person name="Perotto S."/>
            <person name="Peter M."/>
            <person name="Pfister S."/>
            <person name="Riley R."/>
            <person name="Sitrit Y."/>
            <person name="Stielow J.B."/>
            <person name="Szollosi G."/>
            <person name="Zifcakova L."/>
            <person name="Stursova M."/>
            <person name="Spatafora J.W."/>
            <person name="Tedersoo L."/>
            <person name="Vaario L.M."/>
            <person name="Yamada A."/>
            <person name="Yan M."/>
            <person name="Wang P."/>
            <person name="Xu J."/>
            <person name="Bruns T."/>
            <person name="Baldrian P."/>
            <person name="Vilgalys R."/>
            <person name="Dunand C."/>
            <person name="Henrissat B."/>
            <person name="Grigoriev I.V."/>
            <person name="Hibbett D."/>
            <person name="Nagy L.G."/>
            <person name="Martin F.M."/>
        </authorList>
    </citation>
    <scope>NUCLEOTIDE SEQUENCE</scope>
    <source>
        <strain evidence="3">UH-Tt-Lm1</strain>
    </source>
</reference>
<dbReference type="Pfam" id="PF20152">
    <property type="entry name" value="DUF6534"/>
    <property type="match status" value="1"/>
</dbReference>
<sequence>MDMGGATEPDMSTYLGIDMTQVLGPLFWGTLFSMMLTGVTVLQAYQYFPSKDRPVVQFIAFCMVFLDLLSSALVAQGLSSYLLPNFGSTVPLGRLVPALAVECAVTTCIIVISQFYFAWQVHALGKTSFVKYAVSGAVVALSLLAFAGGLGCSVAMFLYASNIITTRNRVFNMLAGLSKASAALADVITTCSLCYGLGYIRTGIRATDSVLKTLIGFAIQRGLLVAVVQIALLIVFYASSPHLYWLGLHVNVTRVYANTFFAMLHAREGLKKELEMKSIVTSVLEIGNSNQANEPFSSSTKAADEETDTIKFARGIWMGPIKRSKTVDTPGIARIQVDQRVIVSDI</sequence>
<feature type="transmembrane region" description="Helical" evidence="1">
    <location>
        <begin position="55"/>
        <end position="75"/>
    </location>
</feature>
<feature type="domain" description="DUF6534" evidence="2">
    <location>
        <begin position="182"/>
        <end position="268"/>
    </location>
</feature>